<feature type="compositionally biased region" description="Basic residues" evidence="1">
    <location>
        <begin position="1"/>
        <end position="10"/>
    </location>
</feature>
<evidence type="ECO:0000313" key="3">
    <source>
        <dbReference type="Proteomes" id="UP000316621"/>
    </source>
</evidence>
<dbReference type="PANTHER" id="PTHR36385:SF1">
    <property type="entry name" value="OS07G0562900 PROTEIN"/>
    <property type="match status" value="1"/>
</dbReference>
<gene>
    <name evidence="2" type="ORF">C5167_039352</name>
</gene>
<dbReference type="AlphaFoldDB" id="A0A4Y7IFD9"/>
<proteinExistence type="predicted"/>
<accession>A0A4Y7IFD9</accession>
<protein>
    <submittedName>
        <fullName evidence="2">Uncharacterized protein</fullName>
    </submittedName>
</protein>
<reference evidence="2 3" key="1">
    <citation type="journal article" date="2018" name="Science">
        <title>The opium poppy genome and morphinan production.</title>
        <authorList>
            <person name="Guo L."/>
            <person name="Winzer T."/>
            <person name="Yang X."/>
            <person name="Li Y."/>
            <person name="Ning Z."/>
            <person name="He Z."/>
            <person name="Teodor R."/>
            <person name="Lu Y."/>
            <person name="Bowser T.A."/>
            <person name="Graham I.A."/>
            <person name="Ye K."/>
        </authorList>
    </citation>
    <scope>NUCLEOTIDE SEQUENCE [LARGE SCALE GENOMIC DNA]</scope>
    <source>
        <strain evidence="3">cv. HN1</strain>
        <tissue evidence="2">Leaves</tissue>
    </source>
</reference>
<dbReference type="STRING" id="3469.A0A4Y7IFD9"/>
<dbReference type="OMA" id="THNDSIR"/>
<name>A0A4Y7IFD9_PAPSO</name>
<feature type="compositionally biased region" description="Polar residues" evidence="1">
    <location>
        <begin position="16"/>
        <end position="38"/>
    </location>
</feature>
<dbReference type="Proteomes" id="UP000316621">
    <property type="component" value="Chromosome 1"/>
</dbReference>
<evidence type="ECO:0000313" key="2">
    <source>
        <dbReference type="EMBL" id="RZC46412.1"/>
    </source>
</evidence>
<feature type="region of interest" description="Disordered" evidence="1">
    <location>
        <begin position="1"/>
        <end position="44"/>
    </location>
</feature>
<sequence>MAKNRNKKKKDGASAMDTSGSTQNQEDISQATDTTETIASKAPGVLNRKIKKGVTIRRSKNLRKMKAVEKAISRGEKEEERIVKNENKTSRTQSAKTLYE</sequence>
<feature type="compositionally biased region" description="Polar residues" evidence="1">
    <location>
        <begin position="90"/>
        <end position="100"/>
    </location>
</feature>
<feature type="compositionally biased region" description="Basic and acidic residues" evidence="1">
    <location>
        <begin position="66"/>
        <end position="89"/>
    </location>
</feature>
<dbReference type="OrthoDB" id="1930685at2759"/>
<feature type="region of interest" description="Disordered" evidence="1">
    <location>
        <begin position="65"/>
        <end position="100"/>
    </location>
</feature>
<keyword evidence="3" id="KW-1185">Reference proteome</keyword>
<dbReference type="Gramene" id="RZC46412">
    <property type="protein sequence ID" value="RZC46412"/>
    <property type="gene ID" value="C5167_039352"/>
</dbReference>
<evidence type="ECO:0000256" key="1">
    <source>
        <dbReference type="SAM" id="MobiDB-lite"/>
    </source>
</evidence>
<organism evidence="2 3">
    <name type="scientific">Papaver somniferum</name>
    <name type="common">Opium poppy</name>
    <dbReference type="NCBI Taxonomy" id="3469"/>
    <lineage>
        <taxon>Eukaryota</taxon>
        <taxon>Viridiplantae</taxon>
        <taxon>Streptophyta</taxon>
        <taxon>Embryophyta</taxon>
        <taxon>Tracheophyta</taxon>
        <taxon>Spermatophyta</taxon>
        <taxon>Magnoliopsida</taxon>
        <taxon>Ranunculales</taxon>
        <taxon>Papaveraceae</taxon>
        <taxon>Papaveroideae</taxon>
        <taxon>Papaver</taxon>
    </lineage>
</organism>
<dbReference type="PANTHER" id="PTHR36385">
    <property type="entry name" value="OS07G0562900 PROTEIN"/>
    <property type="match status" value="1"/>
</dbReference>
<dbReference type="EMBL" id="CM010715">
    <property type="protein sequence ID" value="RZC46412.1"/>
    <property type="molecule type" value="Genomic_DNA"/>
</dbReference>